<proteinExistence type="predicted"/>
<name>A0ABQ4NNQ2_9RHOB</name>
<dbReference type="InterPro" id="IPR050194">
    <property type="entry name" value="Glycosyltransferase_grp1"/>
</dbReference>
<accession>A0ABQ4NNQ2</accession>
<gene>
    <name evidence="2" type="ORF">JANAI62_24720</name>
</gene>
<reference evidence="2 3" key="1">
    <citation type="submission" date="2021-05" db="EMBL/GenBank/DDBJ databases">
        <title>Bacteria Genome sequencing.</title>
        <authorList>
            <person name="Takabe Y."/>
            <person name="Nakajima Y."/>
            <person name="Suzuki S."/>
            <person name="Shiozaki T."/>
        </authorList>
    </citation>
    <scope>NUCLEOTIDE SEQUENCE [LARGE SCALE GENOMIC DNA]</scope>
    <source>
        <strain evidence="2 3">AI_62</strain>
    </source>
</reference>
<dbReference type="PANTHER" id="PTHR45947">
    <property type="entry name" value="SULFOQUINOVOSYL TRANSFERASE SQD2"/>
    <property type="match status" value="1"/>
</dbReference>
<dbReference type="Gene3D" id="3.40.50.2000">
    <property type="entry name" value="Glycogen Phosphorylase B"/>
    <property type="match status" value="2"/>
</dbReference>
<dbReference type="SUPFAM" id="SSF53756">
    <property type="entry name" value="UDP-Glycosyltransferase/glycogen phosphorylase"/>
    <property type="match status" value="1"/>
</dbReference>
<sequence length="416" mass="44258">MTVMPVPKAPHVVIVNDASVARGGATGLALLSARLLAQRGCRVTFVAGDAGDDGALAKARVELIALGGQPLLSRGKAAALREGVYDRAAKDRLGDFLRRIDSPETVYHLHGWAQILSPSVFDALAPVAAKTFVHAHDFFLACPNGAYFHYPKAQLCDRTPLSLSCVATNCDRRSYGQKLWRVARQRQVRRGLSSAAPWAGILQIHPGLSDRLAAGGVDPASIVTVRNPVERIIAERIRAEDNRTLAYVGRTEPGKGVALLCQAAKQAGVRLKVIGSVDKRPDLVSAHPEVTFTGWTQRGSLGDALSDCRAIAMPSRFPEPFGLVAAEASLAGLPVGISRHALLSDDVVSAKLGMAIDVSSVETLAADLRRLMALPDDEIASMSKAGFDGAVSVAQTPEAWIDQLMALYDRARVAAQ</sequence>
<dbReference type="PANTHER" id="PTHR45947:SF3">
    <property type="entry name" value="SULFOQUINOVOSYL TRANSFERASE SQD2"/>
    <property type="match status" value="1"/>
</dbReference>
<dbReference type="CDD" id="cd03801">
    <property type="entry name" value="GT4_PimA-like"/>
    <property type="match status" value="1"/>
</dbReference>
<dbReference type="RefSeq" id="WP_220749337.1">
    <property type="nucleotide sequence ID" value="NZ_BPFH01000004.1"/>
</dbReference>
<feature type="domain" description="Glycosyl transferase family 1" evidence="1">
    <location>
        <begin position="233"/>
        <end position="383"/>
    </location>
</feature>
<protein>
    <submittedName>
        <fullName evidence="2">Polysaccharide biosynthesis protein</fullName>
    </submittedName>
</protein>
<dbReference type="InterPro" id="IPR001296">
    <property type="entry name" value="Glyco_trans_1"/>
</dbReference>
<dbReference type="Proteomes" id="UP000786693">
    <property type="component" value="Unassembled WGS sequence"/>
</dbReference>
<keyword evidence="3" id="KW-1185">Reference proteome</keyword>
<organism evidence="2 3">
    <name type="scientific">Jannaschia pagri</name>
    <dbReference type="NCBI Taxonomy" id="2829797"/>
    <lineage>
        <taxon>Bacteria</taxon>
        <taxon>Pseudomonadati</taxon>
        <taxon>Pseudomonadota</taxon>
        <taxon>Alphaproteobacteria</taxon>
        <taxon>Rhodobacterales</taxon>
        <taxon>Roseobacteraceae</taxon>
        <taxon>Jannaschia</taxon>
    </lineage>
</organism>
<dbReference type="Pfam" id="PF00534">
    <property type="entry name" value="Glycos_transf_1"/>
    <property type="match status" value="1"/>
</dbReference>
<comment type="caution">
    <text evidence="2">The sequence shown here is derived from an EMBL/GenBank/DDBJ whole genome shotgun (WGS) entry which is preliminary data.</text>
</comment>
<evidence type="ECO:0000259" key="1">
    <source>
        <dbReference type="Pfam" id="PF00534"/>
    </source>
</evidence>
<evidence type="ECO:0000313" key="3">
    <source>
        <dbReference type="Proteomes" id="UP000786693"/>
    </source>
</evidence>
<evidence type="ECO:0000313" key="2">
    <source>
        <dbReference type="EMBL" id="GIT95849.1"/>
    </source>
</evidence>
<dbReference type="EMBL" id="BPFH01000004">
    <property type="protein sequence ID" value="GIT95849.1"/>
    <property type="molecule type" value="Genomic_DNA"/>
</dbReference>